<accession>A0A0P8E158</accession>
<reference evidence="1 2" key="1">
    <citation type="submission" date="2015-09" db="EMBL/GenBank/DDBJ databases">
        <title>A metagenomics-based metabolic model of nitrate-dependent anaerobic oxidation of methane by Methanoperedens-like archaea.</title>
        <authorList>
            <person name="Arshad A."/>
            <person name="Speth D.R."/>
            <person name="De Graaf R.M."/>
            <person name="Op Den Camp H.J."/>
            <person name="Jetten M.S."/>
            <person name="Welte C.U."/>
        </authorList>
    </citation>
    <scope>NUCLEOTIDE SEQUENCE [LARGE SCALE GENOMIC DNA]</scope>
</reference>
<dbReference type="Proteomes" id="UP000050360">
    <property type="component" value="Unassembled WGS sequence"/>
</dbReference>
<evidence type="ECO:0000313" key="2">
    <source>
        <dbReference type="Proteomes" id="UP000050360"/>
    </source>
</evidence>
<organism evidence="1 2">
    <name type="scientific">Candidatus Methanoperedens nitratireducens</name>
    <dbReference type="NCBI Taxonomy" id="1392998"/>
    <lineage>
        <taxon>Archaea</taxon>
        <taxon>Methanobacteriati</taxon>
        <taxon>Methanobacteriota</taxon>
        <taxon>Stenosarchaea group</taxon>
        <taxon>Methanomicrobia</taxon>
        <taxon>Methanosarcinales</taxon>
        <taxon>ANME-2 cluster</taxon>
        <taxon>Candidatus Methanoperedentaceae</taxon>
        <taxon>Candidatus Methanoperedens</taxon>
    </lineage>
</organism>
<comment type="caution">
    <text evidence="1">The sequence shown here is derived from an EMBL/GenBank/DDBJ whole genome shotgun (WGS) entry which is preliminary data.</text>
</comment>
<dbReference type="EMBL" id="LKCM01000120">
    <property type="protein sequence ID" value="KPQ43921.1"/>
    <property type="molecule type" value="Genomic_DNA"/>
</dbReference>
<dbReference type="AlphaFoldDB" id="A0A0P8E158"/>
<proteinExistence type="predicted"/>
<name>A0A0P8E158_9EURY</name>
<evidence type="ECO:0000313" key="1">
    <source>
        <dbReference type="EMBL" id="KPQ43921.1"/>
    </source>
</evidence>
<sequence length="84" mass="10003">MIFLCKQIAKLKFFEKIAKGIQTFPYQVQLEVLDFIGYLKSKLEIENARMEEIEWSNLSLENALKDINEPEEEYSEADLKEKWL</sequence>
<evidence type="ECO:0008006" key="3">
    <source>
        <dbReference type="Google" id="ProtNLM"/>
    </source>
</evidence>
<protein>
    <recommendedName>
        <fullName evidence="3">DUF2281 domain-containing protein</fullName>
    </recommendedName>
</protein>
<gene>
    <name evidence="1" type="ORF">MPEBLZ_01504</name>
</gene>